<name>A0AAW0BXW0_9AGAR</name>
<gene>
    <name evidence="3" type="ORF">R3P38DRAFT_2925325</name>
</gene>
<proteinExistence type="predicted"/>
<evidence type="ECO:0000259" key="2">
    <source>
        <dbReference type="Pfam" id="PF14021"/>
    </source>
</evidence>
<dbReference type="InterPro" id="IPR025331">
    <property type="entry name" value="TNT"/>
</dbReference>
<dbReference type="GO" id="GO:0050135">
    <property type="term" value="F:NADP+ nucleosidase activity"/>
    <property type="evidence" value="ECO:0007669"/>
    <property type="project" value="InterPro"/>
</dbReference>
<comment type="caution">
    <text evidence="3">The sequence shown here is derived from an EMBL/GenBank/DDBJ whole genome shotgun (WGS) entry which is preliminary data.</text>
</comment>
<accession>A0AAW0BXW0</accession>
<reference evidence="3 4" key="1">
    <citation type="journal article" date="2024" name="J Genomics">
        <title>Draft genome sequencing and assembly of Favolaschia claudopus CIRM-BRFM 2984 isolated from oak limbs.</title>
        <authorList>
            <person name="Navarro D."/>
            <person name="Drula E."/>
            <person name="Chaduli D."/>
            <person name="Cazenave R."/>
            <person name="Ahrendt S."/>
            <person name="Wang J."/>
            <person name="Lipzen A."/>
            <person name="Daum C."/>
            <person name="Barry K."/>
            <person name="Grigoriev I.V."/>
            <person name="Favel A."/>
            <person name="Rosso M.N."/>
            <person name="Martin F."/>
        </authorList>
    </citation>
    <scope>NUCLEOTIDE SEQUENCE [LARGE SCALE GENOMIC DNA]</scope>
    <source>
        <strain evidence="3 4">CIRM-BRFM 2984</strain>
    </source>
</reference>
<dbReference type="AlphaFoldDB" id="A0AAW0BXW0"/>
<feature type="domain" description="TNT" evidence="2">
    <location>
        <begin position="110"/>
        <end position="204"/>
    </location>
</feature>
<dbReference type="PANTHER" id="PTHR42059:SF1">
    <property type="entry name" value="TNT DOMAIN-CONTAINING PROTEIN"/>
    <property type="match status" value="1"/>
</dbReference>
<dbReference type="Pfam" id="PF14021">
    <property type="entry name" value="TNT"/>
    <property type="match status" value="1"/>
</dbReference>
<evidence type="ECO:0000313" key="4">
    <source>
        <dbReference type="Proteomes" id="UP001362999"/>
    </source>
</evidence>
<keyword evidence="4" id="KW-1185">Reference proteome</keyword>
<evidence type="ECO:0000256" key="1">
    <source>
        <dbReference type="SAM" id="SignalP"/>
    </source>
</evidence>
<keyword evidence="1" id="KW-0732">Signal</keyword>
<dbReference type="EMBL" id="JAWWNJ010000024">
    <property type="protein sequence ID" value="KAK7031716.1"/>
    <property type="molecule type" value="Genomic_DNA"/>
</dbReference>
<evidence type="ECO:0000313" key="3">
    <source>
        <dbReference type="EMBL" id="KAK7031716.1"/>
    </source>
</evidence>
<dbReference type="PANTHER" id="PTHR42059">
    <property type="entry name" value="TNT DOMAIN-CONTAINING PROTEIN"/>
    <property type="match status" value="1"/>
</dbReference>
<feature type="chain" id="PRO_5043945454" description="TNT domain-containing protein" evidence="1">
    <location>
        <begin position="19"/>
        <end position="206"/>
    </location>
</feature>
<organism evidence="3 4">
    <name type="scientific">Favolaschia claudopus</name>
    <dbReference type="NCBI Taxonomy" id="2862362"/>
    <lineage>
        <taxon>Eukaryota</taxon>
        <taxon>Fungi</taxon>
        <taxon>Dikarya</taxon>
        <taxon>Basidiomycota</taxon>
        <taxon>Agaricomycotina</taxon>
        <taxon>Agaricomycetes</taxon>
        <taxon>Agaricomycetidae</taxon>
        <taxon>Agaricales</taxon>
        <taxon>Marasmiineae</taxon>
        <taxon>Mycenaceae</taxon>
        <taxon>Favolaschia</taxon>
    </lineage>
</organism>
<sequence length="206" mass="22419">MRWTSTLAVFLTVLAVSASPITTQSKCHGCRGITGNDTRYFCGDSRLGPAVFPKTKPLVAILANYDRFGGLCPDEFLQKYTNASTGSFVYPPQEGFQLSNTSMPIDGNQTLTPGLLLDRFGSEFGMFLAPAYTPFGQRALPPSSLNKPADGHPVGNYHLYKVEREFTVLTGTIASWFNQPGQGTQYLADTNVMMLVQEGFLSRVGG</sequence>
<dbReference type="InterPro" id="IPR053024">
    <property type="entry name" value="Fungal_surface_NADase"/>
</dbReference>
<protein>
    <recommendedName>
        <fullName evidence="2">TNT domain-containing protein</fullName>
    </recommendedName>
</protein>
<feature type="signal peptide" evidence="1">
    <location>
        <begin position="1"/>
        <end position="18"/>
    </location>
</feature>
<dbReference type="Proteomes" id="UP001362999">
    <property type="component" value="Unassembled WGS sequence"/>
</dbReference>